<dbReference type="EMBL" id="QJRE01000096">
    <property type="protein sequence ID" value="NWL45580.1"/>
    <property type="molecule type" value="Genomic_DNA"/>
</dbReference>
<accession>A0ABD6MZM4</accession>
<dbReference type="Pfam" id="PF00126">
    <property type="entry name" value="HTH_1"/>
    <property type="match status" value="1"/>
</dbReference>
<reference evidence="6 7" key="1">
    <citation type="submission" date="2018-06" db="EMBL/GenBank/DDBJ databases">
        <title>Bacteria isolated from soil of Wuhan.</title>
        <authorList>
            <person name="Xiang W."/>
            <person name="Huang C."/>
        </authorList>
    </citation>
    <scope>NUCLEOTIDE SEQUENCE [LARGE SCALE GENOMIC DNA]</scope>
    <source>
        <strain evidence="7">xwS4</strain>
    </source>
</reference>
<evidence type="ECO:0000313" key="7">
    <source>
        <dbReference type="Proteomes" id="UP000704738"/>
    </source>
</evidence>
<comment type="caution">
    <text evidence="6">The sequence shown here is derived from an EMBL/GenBank/DDBJ whole genome shotgun (WGS) entry which is preliminary data.</text>
</comment>
<dbReference type="AlphaFoldDB" id="A0ABD6MZM4"/>
<dbReference type="InterPro" id="IPR036388">
    <property type="entry name" value="WH-like_DNA-bd_sf"/>
</dbReference>
<dbReference type="Gene3D" id="1.10.10.10">
    <property type="entry name" value="Winged helix-like DNA-binding domain superfamily/Winged helix DNA-binding domain"/>
    <property type="match status" value="1"/>
</dbReference>
<evidence type="ECO:0000256" key="4">
    <source>
        <dbReference type="ARBA" id="ARBA00023163"/>
    </source>
</evidence>
<dbReference type="PANTHER" id="PTHR30419:SF8">
    <property type="entry name" value="NITROGEN ASSIMILATION TRANSCRIPTIONAL ACTIVATOR-RELATED"/>
    <property type="match status" value="1"/>
</dbReference>
<dbReference type="InterPro" id="IPR036390">
    <property type="entry name" value="WH_DNA-bd_sf"/>
</dbReference>
<keyword evidence="4" id="KW-0804">Transcription</keyword>
<feature type="domain" description="HTH lysR-type" evidence="5">
    <location>
        <begin position="1"/>
        <end position="58"/>
    </location>
</feature>
<comment type="similarity">
    <text evidence="1">Belongs to the LysR transcriptional regulatory family.</text>
</comment>
<dbReference type="InterPro" id="IPR005119">
    <property type="entry name" value="LysR_subst-bd"/>
</dbReference>
<dbReference type="GO" id="GO:0003677">
    <property type="term" value="F:DNA binding"/>
    <property type="evidence" value="ECO:0007669"/>
    <property type="project" value="UniProtKB-KW"/>
</dbReference>
<dbReference type="SUPFAM" id="SSF46785">
    <property type="entry name" value="Winged helix' DNA-binding domain"/>
    <property type="match status" value="1"/>
</dbReference>
<sequence>MQFRHLKTFMEVVRQGGFTQASKVLQLTQSAVSKQVSQLEKDLGYALLERTVGRVLLTPAGQVAYRRGEQMLMIRAGLQSDLDELEGQCKGELHLGLPQAGCDALFGKLLAEYRLRYPCVAVRLLEGTSRGLSDALQAGQIEIGVGSSSAKASFDSQPFCDEPVEVLLCDSDSLASATTLSLTQLSDHPFLLHQPGLCLNDRILQACVQEGFAPHVGCSSAQLDFLISLAASGQGVLFLPRIVAHAVHRLGIARVPLLSSPELRWQLSFMWRKSAFLTTPARAWLALASEFSSALR</sequence>
<evidence type="ECO:0000313" key="6">
    <source>
        <dbReference type="EMBL" id="NWL45580.1"/>
    </source>
</evidence>
<dbReference type="PANTHER" id="PTHR30419">
    <property type="entry name" value="HTH-TYPE TRANSCRIPTIONAL REGULATOR YBHD"/>
    <property type="match status" value="1"/>
</dbReference>
<dbReference type="PRINTS" id="PR00039">
    <property type="entry name" value="HTHLYSR"/>
</dbReference>
<dbReference type="InterPro" id="IPR050950">
    <property type="entry name" value="HTH-type_LysR_regulators"/>
</dbReference>
<proteinExistence type="inferred from homology"/>
<dbReference type="PROSITE" id="PS50931">
    <property type="entry name" value="HTH_LYSR"/>
    <property type="match status" value="1"/>
</dbReference>
<dbReference type="SUPFAM" id="SSF53850">
    <property type="entry name" value="Periplasmic binding protein-like II"/>
    <property type="match status" value="1"/>
</dbReference>
<dbReference type="InterPro" id="IPR000847">
    <property type="entry name" value="LysR_HTH_N"/>
</dbReference>
<dbReference type="FunFam" id="1.10.10.10:FF:000001">
    <property type="entry name" value="LysR family transcriptional regulator"/>
    <property type="match status" value="1"/>
</dbReference>
<protein>
    <submittedName>
        <fullName evidence="6">LysR family transcriptional regulator</fullName>
    </submittedName>
</protein>
<name>A0ABD6MZM4_9PSED</name>
<dbReference type="Proteomes" id="UP000704738">
    <property type="component" value="Unassembled WGS sequence"/>
</dbReference>
<evidence type="ECO:0000256" key="3">
    <source>
        <dbReference type="ARBA" id="ARBA00023125"/>
    </source>
</evidence>
<evidence type="ECO:0000259" key="5">
    <source>
        <dbReference type="PROSITE" id="PS50931"/>
    </source>
</evidence>
<dbReference type="Gene3D" id="3.40.190.290">
    <property type="match status" value="1"/>
</dbReference>
<evidence type="ECO:0000256" key="2">
    <source>
        <dbReference type="ARBA" id="ARBA00023015"/>
    </source>
</evidence>
<gene>
    <name evidence="6" type="ORF">DM819_06785</name>
</gene>
<dbReference type="Pfam" id="PF03466">
    <property type="entry name" value="LysR_substrate"/>
    <property type="match status" value="1"/>
</dbReference>
<keyword evidence="3" id="KW-0238">DNA-binding</keyword>
<evidence type="ECO:0000256" key="1">
    <source>
        <dbReference type="ARBA" id="ARBA00009437"/>
    </source>
</evidence>
<organism evidence="6 7">
    <name type="scientific">Pseudomonas hunanensis</name>
    <dbReference type="NCBI Taxonomy" id="1247546"/>
    <lineage>
        <taxon>Bacteria</taxon>
        <taxon>Pseudomonadati</taxon>
        <taxon>Pseudomonadota</taxon>
        <taxon>Gammaproteobacteria</taxon>
        <taxon>Pseudomonadales</taxon>
        <taxon>Pseudomonadaceae</taxon>
        <taxon>Pseudomonas</taxon>
    </lineage>
</organism>
<keyword evidence="2" id="KW-0805">Transcription regulation</keyword>